<gene>
    <name evidence="1" type="ORF">E5331_00840</name>
</gene>
<dbReference type="Proteomes" id="UP000306319">
    <property type="component" value="Unassembled WGS sequence"/>
</dbReference>
<organism evidence="1 2">
    <name type="scientific">Lepagella muris</name>
    <dbReference type="NCBI Taxonomy" id="3032870"/>
    <lineage>
        <taxon>Bacteria</taxon>
        <taxon>Pseudomonadati</taxon>
        <taxon>Bacteroidota</taxon>
        <taxon>Bacteroidia</taxon>
        <taxon>Bacteroidales</taxon>
        <taxon>Muribaculaceae</taxon>
        <taxon>Lepagella</taxon>
    </lineage>
</organism>
<evidence type="ECO:0000313" key="2">
    <source>
        <dbReference type="Proteomes" id="UP000306319"/>
    </source>
</evidence>
<name>A0AC61RN53_9BACT</name>
<reference evidence="1" key="1">
    <citation type="submission" date="2019-04" db="EMBL/GenBank/DDBJ databases">
        <title>Microbes associate with the intestines of laboratory mice.</title>
        <authorList>
            <person name="Navarre W."/>
            <person name="Wong E."/>
            <person name="Huang K."/>
            <person name="Tropini C."/>
            <person name="Ng K."/>
            <person name="Yu B."/>
        </authorList>
    </citation>
    <scope>NUCLEOTIDE SEQUENCE</scope>
    <source>
        <strain evidence="1">NM04_E33</strain>
    </source>
</reference>
<dbReference type="EMBL" id="SRYB01000001">
    <property type="protein sequence ID" value="TGY80959.1"/>
    <property type="molecule type" value="Genomic_DNA"/>
</dbReference>
<keyword evidence="2" id="KW-1185">Reference proteome</keyword>
<proteinExistence type="predicted"/>
<comment type="caution">
    <text evidence="1">The sequence shown here is derived from an EMBL/GenBank/DDBJ whole genome shotgun (WGS) entry which is preliminary data.</text>
</comment>
<evidence type="ECO:0000313" key="1">
    <source>
        <dbReference type="EMBL" id="TGY80959.1"/>
    </source>
</evidence>
<sequence length="205" mass="23566">MEVVPTIYRQPTRTSLEIAQFLDIRHADLLKVIRKMEKVWIEVGEGNFALTSYTDSQGKQRPCYELTFEQTLFVTSKYDDRQRAILIRRWKELESIQRPETMADIFAETERLAGEMREDLASGKILPERGVTLTAYDVAIYSFLRNGIKSSIDTPFCVTNTMISKALGIDVEDVQPAWERLERGGYIVTRKFGDKCAFILGSRQP</sequence>
<accession>A0AC61RN53</accession>
<protein>
    <submittedName>
        <fullName evidence="1">Uncharacterized protein</fullName>
    </submittedName>
</protein>